<evidence type="ECO:0000313" key="2">
    <source>
        <dbReference type="EMBL" id="VDO98606.1"/>
    </source>
</evidence>
<dbReference type="EMBL" id="UZAM01007356">
    <property type="protein sequence ID" value="VDO98606.1"/>
    <property type="molecule type" value="Genomic_DNA"/>
</dbReference>
<proteinExistence type="predicted"/>
<protein>
    <submittedName>
        <fullName evidence="4">Secreted protein</fullName>
    </submittedName>
</protein>
<dbReference type="Proteomes" id="UP000270296">
    <property type="component" value="Unassembled WGS sequence"/>
</dbReference>
<dbReference type="AlphaFoldDB" id="A0A183IGE5"/>
<name>A0A183IGE5_9BILA</name>
<keyword evidence="1" id="KW-0812">Transmembrane</keyword>
<reference evidence="4" key="1">
    <citation type="submission" date="2016-06" db="UniProtKB">
        <authorList>
            <consortium name="WormBaseParasite"/>
        </authorList>
    </citation>
    <scope>IDENTIFICATION</scope>
</reference>
<keyword evidence="1" id="KW-1133">Transmembrane helix</keyword>
<gene>
    <name evidence="2" type="ORF">SBAD_LOCUS2689</name>
</gene>
<feature type="transmembrane region" description="Helical" evidence="1">
    <location>
        <begin position="20"/>
        <end position="46"/>
    </location>
</feature>
<reference evidence="2 3" key="2">
    <citation type="submission" date="2018-11" db="EMBL/GenBank/DDBJ databases">
        <authorList>
            <consortium name="Pathogen Informatics"/>
        </authorList>
    </citation>
    <scope>NUCLEOTIDE SEQUENCE [LARGE SCALE GENOMIC DNA]</scope>
</reference>
<sequence>MMRRATWPWIERKTAKAELFAPLATSIDFPSLVILLITVITSVTGFRPSAPLLFLVPCQSLGTGQKATVAQHSVLERVANTVSGEKNERATQSPAPLI</sequence>
<evidence type="ECO:0000256" key="1">
    <source>
        <dbReference type="SAM" id="Phobius"/>
    </source>
</evidence>
<dbReference type="WBParaSite" id="SBAD_0000281901-mRNA-1">
    <property type="protein sequence ID" value="SBAD_0000281901-mRNA-1"/>
    <property type="gene ID" value="SBAD_0000281901"/>
</dbReference>
<organism evidence="4">
    <name type="scientific">Soboliphyme baturini</name>
    <dbReference type="NCBI Taxonomy" id="241478"/>
    <lineage>
        <taxon>Eukaryota</taxon>
        <taxon>Metazoa</taxon>
        <taxon>Ecdysozoa</taxon>
        <taxon>Nematoda</taxon>
        <taxon>Enoplea</taxon>
        <taxon>Dorylaimia</taxon>
        <taxon>Dioctophymatida</taxon>
        <taxon>Dioctophymatoidea</taxon>
        <taxon>Soboliphymatidae</taxon>
        <taxon>Soboliphyme</taxon>
    </lineage>
</organism>
<accession>A0A183IGE5</accession>
<keyword evidence="3" id="KW-1185">Reference proteome</keyword>
<evidence type="ECO:0000313" key="4">
    <source>
        <dbReference type="WBParaSite" id="SBAD_0000281901-mRNA-1"/>
    </source>
</evidence>
<keyword evidence="1" id="KW-0472">Membrane</keyword>
<evidence type="ECO:0000313" key="3">
    <source>
        <dbReference type="Proteomes" id="UP000270296"/>
    </source>
</evidence>